<sequence length="411" mass="46868">MSGGNLFQLLLPLLLQTFPDYSYMNLSIFFEPLNEDMYAALNKPRTLGAYINRFVGKFPDWRTADIALIGVNEVRGLDTEEASEPKAVPAPARAVRQKLYNLNKGTGRCQLVDLGNLRPGITLEDTYLRLKEIVEVLISYNTIPVIIGGSHDLEYGQYLGYEHLDRVVNMVTVDSSVDMTEDPEATPNKKQLRKILMHEPNYLFSLGQIGYQSYLVEPEVMATLEKLHFEAYRVGEVHRNVQEMEPVVRVADLLTFDVSAIRHQDAPGYEPANPFGLTGEEACQICWYAGLNDTLTSLGIYEYNPELDNRGLTAMTIATMIWYFVEGFYHRKNELTFNSKQFTKYAVAFNDDNPDRMIFYKSKSSEKWWLEVEALSSDKGSRIVPCSYEDYLQAIKGEVPNRWILTQARIG</sequence>
<accession>A0A239JIP5</accession>
<proteinExistence type="inferred from homology"/>
<dbReference type="GO" id="GO:0033389">
    <property type="term" value="P:putrescine biosynthetic process from arginine, via agmatine"/>
    <property type="evidence" value="ECO:0007669"/>
    <property type="project" value="TreeGrafter"/>
</dbReference>
<dbReference type="AlphaFoldDB" id="A0A239JIP5"/>
<dbReference type="CDD" id="cd09988">
    <property type="entry name" value="Formimidoylglutamase"/>
    <property type="match status" value="1"/>
</dbReference>
<evidence type="ECO:0000256" key="2">
    <source>
        <dbReference type="ARBA" id="ARBA00022801"/>
    </source>
</evidence>
<dbReference type="GO" id="GO:0008783">
    <property type="term" value="F:agmatinase activity"/>
    <property type="evidence" value="ECO:0007669"/>
    <property type="project" value="TreeGrafter"/>
</dbReference>
<gene>
    <name evidence="4" type="ORF">SAMN06296052_12225</name>
</gene>
<dbReference type="Proteomes" id="UP000198432">
    <property type="component" value="Unassembled WGS sequence"/>
</dbReference>
<evidence type="ECO:0000256" key="3">
    <source>
        <dbReference type="PROSITE-ProRule" id="PRU00742"/>
    </source>
</evidence>
<comment type="similarity">
    <text evidence="3">Belongs to the arginase family.</text>
</comment>
<evidence type="ECO:0000256" key="1">
    <source>
        <dbReference type="ARBA" id="ARBA00022723"/>
    </source>
</evidence>
<evidence type="ECO:0000313" key="5">
    <source>
        <dbReference type="Proteomes" id="UP000198432"/>
    </source>
</evidence>
<dbReference type="EMBL" id="FZOQ01000022">
    <property type="protein sequence ID" value="SNT05700.1"/>
    <property type="molecule type" value="Genomic_DNA"/>
</dbReference>
<organism evidence="4 5">
    <name type="scientific">Pontibacter ummariensis</name>
    <dbReference type="NCBI Taxonomy" id="1610492"/>
    <lineage>
        <taxon>Bacteria</taxon>
        <taxon>Pseudomonadati</taxon>
        <taxon>Bacteroidota</taxon>
        <taxon>Cytophagia</taxon>
        <taxon>Cytophagales</taxon>
        <taxon>Hymenobacteraceae</taxon>
        <taxon>Pontibacter</taxon>
    </lineage>
</organism>
<dbReference type="InterPro" id="IPR023696">
    <property type="entry name" value="Ureohydrolase_dom_sf"/>
</dbReference>
<keyword evidence="5" id="KW-1185">Reference proteome</keyword>
<dbReference type="Gene3D" id="3.40.800.10">
    <property type="entry name" value="Ureohydrolase domain"/>
    <property type="match status" value="1"/>
</dbReference>
<protein>
    <submittedName>
        <fullName evidence="4">Arginase family enzyme</fullName>
    </submittedName>
</protein>
<dbReference type="GO" id="GO:0046872">
    <property type="term" value="F:metal ion binding"/>
    <property type="evidence" value="ECO:0007669"/>
    <property type="project" value="UniProtKB-KW"/>
</dbReference>
<keyword evidence="2" id="KW-0378">Hydrolase</keyword>
<dbReference type="SUPFAM" id="SSF52768">
    <property type="entry name" value="Arginase/deacetylase"/>
    <property type="match status" value="1"/>
</dbReference>
<dbReference type="PANTHER" id="PTHR11358:SF26">
    <property type="entry name" value="GUANIDINO ACID HYDROLASE, MITOCHONDRIAL"/>
    <property type="match status" value="1"/>
</dbReference>
<dbReference type="PROSITE" id="PS51409">
    <property type="entry name" value="ARGINASE_2"/>
    <property type="match status" value="1"/>
</dbReference>
<name>A0A239JIP5_9BACT</name>
<dbReference type="InterPro" id="IPR006035">
    <property type="entry name" value="Ureohydrolase"/>
</dbReference>
<reference evidence="5" key="1">
    <citation type="submission" date="2017-06" db="EMBL/GenBank/DDBJ databases">
        <authorList>
            <person name="Varghese N."/>
            <person name="Submissions S."/>
        </authorList>
    </citation>
    <scope>NUCLEOTIDE SEQUENCE [LARGE SCALE GENOMIC DNA]</scope>
    <source>
        <strain evidence="5">NKM1</strain>
    </source>
</reference>
<dbReference type="Pfam" id="PF00491">
    <property type="entry name" value="Arginase"/>
    <property type="match status" value="1"/>
</dbReference>
<dbReference type="PANTHER" id="PTHR11358">
    <property type="entry name" value="ARGINASE/AGMATINASE"/>
    <property type="match status" value="1"/>
</dbReference>
<keyword evidence="1" id="KW-0479">Metal-binding</keyword>
<evidence type="ECO:0000313" key="4">
    <source>
        <dbReference type="EMBL" id="SNT05700.1"/>
    </source>
</evidence>